<protein>
    <submittedName>
        <fullName evidence="3">Uncharacterized protein</fullName>
    </submittedName>
</protein>
<evidence type="ECO:0000256" key="1">
    <source>
        <dbReference type="SAM" id="Coils"/>
    </source>
</evidence>
<evidence type="ECO:0000313" key="3">
    <source>
        <dbReference type="EMBL" id="CAI2377944.1"/>
    </source>
</evidence>
<keyword evidence="4" id="KW-1185">Reference proteome</keyword>
<gene>
    <name evidence="3" type="ORF">ECRASSUSDP1_LOCUS19335</name>
</gene>
<evidence type="ECO:0000313" key="4">
    <source>
        <dbReference type="Proteomes" id="UP001295684"/>
    </source>
</evidence>
<name>A0AAD2D1Y7_EUPCR</name>
<sequence>MEVKKKKTVAFAPILEETQKVVPVEKFNRIEDVIFLMNPLYDDIYNTLPEYFESLGFKIISKNHIHLSEAQIKTLISRRYKHSKYKKDIIEHFANKKCAYFHVAALNGEKVADDLMRKYFSTWPDVFEYKLLEKPLKAESFPFLFVPMDSTQMYEDALEIVSPDLVEYWGQDVYKFPRIKLVRLLNTILISTVCDEIRLDNAVKSTHQCKQLFFQPRESKSIHFMAHTKNQGRFEIRIQNRIGGMNQRKAAEKRDRYLNKFHTLSKYYKKLKEVTDDCCPSYYRFRVCPDVDTRLTRVYEVEEFPGDLFIKEVFKDAQNHRQYEVPSDSEASTRFSSKQGSLPSYAYGFKLAKMAETLQNVRFDEIEEVGKIKYSDGHFNGTTLMEDFFESESEYFGQLVDEVLPVIRSNISEFEKDKVEHFEDICDQILKSHTFKESRRAHRIRFVPDKINSINLRVYYKSEFVTDKFLRELEKKLDIKIEEVVREKYFQGIGKGLDSTLLDTFERLKRDKEDEYKNADEQLEEATLTYRSNKEETPSKLGNSFKRDQDKEKFRSRHKNERTSYIKNITKNWGRPTRSKRSSSPEKTWDSKKTIDSYKSYDTMKSWDSKKSMDSERSIESRLKYDVREDFSSTTEESIIDENKQEIVDKKGISLTGIMPAKYTKEHVAASIFYFINFYLPFVKRDEVLESRILKNPEDFDEVVKGLTKAFEKNYENFEVGHKKPNFLEPETDLEHIYKKQKKKKQREIEKLQKEQEEKRHQRAACTPEEALELVARDMRQIQEERRDIIRKGFVVRDDAMDIESFYKHDYENKYLNIAQHGLKEKTNLGPMLQPEVEEVMVKYQDQVVFDDKISFFRMEYFLYCLRELSDFNREKNELKEDLKYYEQKMSDYDAKIQKLKMRNRGSPHRTPKDEKIEKLQTAYDKCFKNIQEFDEKLANKKRIITALIDHILSWRIKRKKIYQKDHYGVPLSTYWRPLKFNDRIETEYDKEAYRMNLVEKAKKTIAQESMKYSKPENRKMAAEDETENAKHARTMLGYNEVPEEQEELVFRNLVPMTEKICDEILNVAPGIRRSTLKNI</sequence>
<reference evidence="3" key="1">
    <citation type="submission" date="2023-07" db="EMBL/GenBank/DDBJ databases">
        <authorList>
            <consortium name="AG Swart"/>
            <person name="Singh M."/>
            <person name="Singh A."/>
            <person name="Seah K."/>
            <person name="Emmerich C."/>
        </authorList>
    </citation>
    <scope>NUCLEOTIDE SEQUENCE</scope>
    <source>
        <strain evidence="3">DP1</strain>
    </source>
</reference>
<feature type="coiled-coil region" evidence="1">
    <location>
        <begin position="735"/>
        <end position="792"/>
    </location>
</feature>
<dbReference type="AlphaFoldDB" id="A0AAD2D1Y7"/>
<proteinExistence type="predicted"/>
<accession>A0AAD2D1Y7</accession>
<evidence type="ECO:0000256" key="2">
    <source>
        <dbReference type="SAM" id="MobiDB-lite"/>
    </source>
</evidence>
<keyword evidence="1" id="KW-0175">Coiled coil</keyword>
<comment type="caution">
    <text evidence="3">The sequence shown here is derived from an EMBL/GenBank/DDBJ whole genome shotgun (WGS) entry which is preliminary data.</text>
</comment>
<feature type="coiled-coil region" evidence="1">
    <location>
        <begin position="869"/>
        <end position="937"/>
    </location>
</feature>
<organism evidence="3 4">
    <name type="scientific">Euplotes crassus</name>
    <dbReference type="NCBI Taxonomy" id="5936"/>
    <lineage>
        <taxon>Eukaryota</taxon>
        <taxon>Sar</taxon>
        <taxon>Alveolata</taxon>
        <taxon>Ciliophora</taxon>
        <taxon>Intramacronucleata</taxon>
        <taxon>Spirotrichea</taxon>
        <taxon>Hypotrichia</taxon>
        <taxon>Euplotida</taxon>
        <taxon>Euplotidae</taxon>
        <taxon>Moneuplotes</taxon>
    </lineage>
</organism>
<dbReference type="EMBL" id="CAMPGE010019621">
    <property type="protein sequence ID" value="CAI2377944.1"/>
    <property type="molecule type" value="Genomic_DNA"/>
</dbReference>
<dbReference type="Proteomes" id="UP001295684">
    <property type="component" value="Unassembled WGS sequence"/>
</dbReference>
<feature type="region of interest" description="Disordered" evidence="2">
    <location>
        <begin position="528"/>
        <end position="561"/>
    </location>
</feature>